<comment type="caution">
    <text evidence="1">The sequence shown here is derived from an EMBL/GenBank/DDBJ whole genome shotgun (WGS) entry which is preliminary data.</text>
</comment>
<gene>
    <name evidence="1" type="ORF">CKAN_02618400</name>
</gene>
<evidence type="ECO:0000313" key="1">
    <source>
        <dbReference type="EMBL" id="RWR96782.1"/>
    </source>
</evidence>
<dbReference type="SUPFAM" id="SSF47923">
    <property type="entry name" value="Ypt/Rab-GAP domain of gyp1p"/>
    <property type="match status" value="1"/>
</dbReference>
<protein>
    <submittedName>
        <fullName evidence="1">TBC1 domain-containing protein</fullName>
    </submittedName>
</protein>
<dbReference type="Proteomes" id="UP000283530">
    <property type="component" value="Unassembled WGS sequence"/>
</dbReference>
<reference evidence="1 2" key="1">
    <citation type="journal article" date="2019" name="Nat. Plants">
        <title>Stout camphor tree genome fills gaps in understanding of flowering plant genome evolution.</title>
        <authorList>
            <person name="Chaw S.M."/>
            <person name="Liu Y.C."/>
            <person name="Wu Y.W."/>
            <person name="Wang H.Y."/>
            <person name="Lin C.I."/>
            <person name="Wu C.S."/>
            <person name="Ke H.M."/>
            <person name="Chang L.Y."/>
            <person name="Hsu C.Y."/>
            <person name="Yang H.T."/>
            <person name="Sudianto E."/>
            <person name="Hsu M.H."/>
            <person name="Wu K.P."/>
            <person name="Wang L.N."/>
            <person name="Leebens-Mack J.H."/>
            <person name="Tsai I.J."/>
        </authorList>
    </citation>
    <scope>NUCLEOTIDE SEQUENCE [LARGE SCALE GENOMIC DNA]</scope>
    <source>
        <strain evidence="2">cv. Chaw 1501</strain>
        <tissue evidence="1">Young leaves</tissue>
    </source>
</reference>
<sequence length="81" mass="9295">MDEQGLEFLQFAFCWFNCLLIREDTHLAEGDALPEFLMFIFVSFLILIERDGYVPPPSYTELYSPSAGNGAFESVHVVHYV</sequence>
<name>A0A3S3N6G7_9MAGN</name>
<dbReference type="Gene3D" id="1.10.472.80">
    <property type="entry name" value="Ypt/Rab-GAP domain of gyp1p, domain 3"/>
    <property type="match status" value="1"/>
</dbReference>
<evidence type="ECO:0000313" key="2">
    <source>
        <dbReference type="Proteomes" id="UP000283530"/>
    </source>
</evidence>
<dbReference type="OrthoDB" id="1998797at2759"/>
<keyword evidence="2" id="KW-1185">Reference proteome</keyword>
<dbReference type="AlphaFoldDB" id="A0A3S3N6G7"/>
<organism evidence="1 2">
    <name type="scientific">Cinnamomum micranthum f. kanehirae</name>
    <dbReference type="NCBI Taxonomy" id="337451"/>
    <lineage>
        <taxon>Eukaryota</taxon>
        <taxon>Viridiplantae</taxon>
        <taxon>Streptophyta</taxon>
        <taxon>Embryophyta</taxon>
        <taxon>Tracheophyta</taxon>
        <taxon>Spermatophyta</taxon>
        <taxon>Magnoliopsida</taxon>
        <taxon>Magnoliidae</taxon>
        <taxon>Laurales</taxon>
        <taxon>Lauraceae</taxon>
        <taxon>Cinnamomum</taxon>
    </lineage>
</organism>
<dbReference type="InterPro" id="IPR035969">
    <property type="entry name" value="Rab-GAP_TBC_sf"/>
</dbReference>
<accession>A0A3S3N6G7</accession>
<dbReference type="STRING" id="337451.A0A3S3N6G7"/>
<dbReference type="EMBL" id="QPKB01000012">
    <property type="protein sequence ID" value="RWR96782.1"/>
    <property type="molecule type" value="Genomic_DNA"/>
</dbReference>
<proteinExistence type="predicted"/>